<reference evidence="1 2" key="1">
    <citation type="journal article" date="2021" name="Elife">
        <title>Chloroplast acquisition without the gene transfer in kleptoplastic sea slugs, Plakobranchus ocellatus.</title>
        <authorList>
            <person name="Maeda T."/>
            <person name="Takahashi S."/>
            <person name="Yoshida T."/>
            <person name="Shimamura S."/>
            <person name="Takaki Y."/>
            <person name="Nagai Y."/>
            <person name="Toyoda A."/>
            <person name="Suzuki Y."/>
            <person name="Arimoto A."/>
            <person name="Ishii H."/>
            <person name="Satoh N."/>
            <person name="Nishiyama T."/>
            <person name="Hasebe M."/>
            <person name="Maruyama T."/>
            <person name="Minagawa J."/>
            <person name="Obokata J."/>
            <person name="Shigenobu S."/>
        </authorList>
    </citation>
    <scope>NUCLEOTIDE SEQUENCE [LARGE SCALE GENOMIC DNA]</scope>
</reference>
<name>A0AAV4D9D5_9GAST</name>
<dbReference type="Proteomes" id="UP000735302">
    <property type="component" value="Unassembled WGS sequence"/>
</dbReference>
<sequence>MWVRLLTPPSRSATGAAERSGYLYGVGRESLKRDEHRRYLGVSLDPGLCLRHHIKEWPIACEKGRFYRSWRGQNGVPHPSP</sequence>
<gene>
    <name evidence="1" type="ORF">PoB_006717500</name>
</gene>
<organism evidence="1 2">
    <name type="scientific">Plakobranchus ocellatus</name>
    <dbReference type="NCBI Taxonomy" id="259542"/>
    <lineage>
        <taxon>Eukaryota</taxon>
        <taxon>Metazoa</taxon>
        <taxon>Spiralia</taxon>
        <taxon>Lophotrochozoa</taxon>
        <taxon>Mollusca</taxon>
        <taxon>Gastropoda</taxon>
        <taxon>Heterobranchia</taxon>
        <taxon>Euthyneura</taxon>
        <taxon>Panpulmonata</taxon>
        <taxon>Sacoglossa</taxon>
        <taxon>Placobranchoidea</taxon>
        <taxon>Plakobranchidae</taxon>
        <taxon>Plakobranchus</taxon>
    </lineage>
</organism>
<keyword evidence="2" id="KW-1185">Reference proteome</keyword>
<evidence type="ECO:0000313" key="2">
    <source>
        <dbReference type="Proteomes" id="UP000735302"/>
    </source>
</evidence>
<protein>
    <submittedName>
        <fullName evidence="1">Uncharacterized protein</fullName>
    </submittedName>
</protein>
<comment type="caution">
    <text evidence="1">The sequence shown here is derived from an EMBL/GenBank/DDBJ whole genome shotgun (WGS) entry which is preliminary data.</text>
</comment>
<accession>A0AAV4D9D5</accession>
<dbReference type="AlphaFoldDB" id="A0AAV4D9D5"/>
<evidence type="ECO:0000313" key="1">
    <source>
        <dbReference type="EMBL" id="GFO40670.1"/>
    </source>
</evidence>
<proteinExistence type="predicted"/>
<dbReference type="EMBL" id="BLXT01007628">
    <property type="protein sequence ID" value="GFO40670.1"/>
    <property type="molecule type" value="Genomic_DNA"/>
</dbReference>